<keyword evidence="6" id="KW-1185">Reference proteome</keyword>
<evidence type="ECO:0000313" key="5">
    <source>
        <dbReference type="EMBL" id="OCH92090.1"/>
    </source>
</evidence>
<evidence type="ECO:0000313" key="6">
    <source>
        <dbReference type="Proteomes" id="UP000250043"/>
    </source>
</evidence>
<dbReference type="InterPro" id="IPR035521">
    <property type="entry name" value="Fus1_SH3"/>
</dbReference>
<dbReference type="AlphaFoldDB" id="A0A8E2B1G4"/>
<proteinExistence type="predicted"/>
<dbReference type="EMBL" id="KV722374">
    <property type="protein sequence ID" value="OCH92090.1"/>
    <property type="molecule type" value="Genomic_DNA"/>
</dbReference>
<protein>
    <recommendedName>
        <fullName evidence="4">SH3 domain-containing protein</fullName>
    </recommendedName>
</protein>
<keyword evidence="1 2" id="KW-0728">SH3 domain</keyword>
<dbReference type="Proteomes" id="UP000250043">
    <property type="component" value="Unassembled WGS sequence"/>
</dbReference>
<evidence type="ECO:0000256" key="2">
    <source>
        <dbReference type="PROSITE-ProRule" id="PRU00192"/>
    </source>
</evidence>
<dbReference type="Gene3D" id="2.30.30.40">
    <property type="entry name" value="SH3 Domains"/>
    <property type="match status" value="1"/>
</dbReference>
<dbReference type="OrthoDB" id="5340910at2759"/>
<sequence length="332" mass="36647">MSWNWHSDSRLHRLPFLPFEVDAVSSRAVSIGEVQRREVTTSPISTAAVLGLDAAVNTSVASRSSGSFSTSKKIWVAFIAVLGLVIFGLAVWRIWVLRSRKNLAGLKLYVAAMEKKRGVKGASVEPDSDDQLSEKSAVRQKIHFPTLPVPSLKRPTLTKQWARLHGPVKSVEKDPDFTLPTVDYFERSPPSYAFIDIGAKPSAPKTAIRPQIVITVHSPSDRKALPAVKSTHMTDSPILASPLRTASFGPYNLSPAAAKPKTALPSERLPRLMVVENTFQPSLPDELTIFVGETLRMFAEYEDDWCLVRRTGDTCGQLGVVPRFCLRERSDS</sequence>
<feature type="domain" description="SH3" evidence="4">
    <location>
        <begin position="268"/>
        <end position="331"/>
    </location>
</feature>
<dbReference type="CDD" id="cd11854">
    <property type="entry name" value="SH3_Fus1p"/>
    <property type="match status" value="1"/>
</dbReference>
<keyword evidence="3" id="KW-0472">Membrane</keyword>
<evidence type="ECO:0000256" key="3">
    <source>
        <dbReference type="SAM" id="Phobius"/>
    </source>
</evidence>
<name>A0A8E2B1G4_9APHY</name>
<dbReference type="PROSITE" id="PS50002">
    <property type="entry name" value="SH3"/>
    <property type="match status" value="1"/>
</dbReference>
<dbReference type="InterPro" id="IPR036028">
    <property type="entry name" value="SH3-like_dom_sf"/>
</dbReference>
<evidence type="ECO:0000256" key="1">
    <source>
        <dbReference type="ARBA" id="ARBA00022443"/>
    </source>
</evidence>
<organism evidence="5 6">
    <name type="scientific">Obba rivulosa</name>
    <dbReference type="NCBI Taxonomy" id="1052685"/>
    <lineage>
        <taxon>Eukaryota</taxon>
        <taxon>Fungi</taxon>
        <taxon>Dikarya</taxon>
        <taxon>Basidiomycota</taxon>
        <taxon>Agaricomycotina</taxon>
        <taxon>Agaricomycetes</taxon>
        <taxon>Polyporales</taxon>
        <taxon>Gelatoporiaceae</taxon>
        <taxon>Obba</taxon>
    </lineage>
</organism>
<gene>
    <name evidence="5" type="ORF">OBBRIDRAFT_475532</name>
</gene>
<keyword evidence="3" id="KW-1133">Transmembrane helix</keyword>
<feature type="transmembrane region" description="Helical" evidence="3">
    <location>
        <begin position="74"/>
        <end position="96"/>
    </location>
</feature>
<dbReference type="InterPro" id="IPR001452">
    <property type="entry name" value="SH3_domain"/>
</dbReference>
<evidence type="ECO:0000259" key="4">
    <source>
        <dbReference type="PROSITE" id="PS50002"/>
    </source>
</evidence>
<reference evidence="5 6" key="1">
    <citation type="submission" date="2016-07" db="EMBL/GenBank/DDBJ databases">
        <title>Draft genome of the white-rot fungus Obba rivulosa 3A-2.</title>
        <authorList>
            <consortium name="DOE Joint Genome Institute"/>
            <person name="Miettinen O."/>
            <person name="Riley R."/>
            <person name="Acob R."/>
            <person name="Barry K."/>
            <person name="Cullen D."/>
            <person name="De Vries R."/>
            <person name="Hainaut M."/>
            <person name="Hatakka A."/>
            <person name="Henrissat B."/>
            <person name="Hilden K."/>
            <person name="Kuo R."/>
            <person name="Labutti K."/>
            <person name="Lipzen A."/>
            <person name="Makela M.R."/>
            <person name="Sandor L."/>
            <person name="Spatafora J.W."/>
            <person name="Grigoriev I.V."/>
            <person name="Hibbett D.S."/>
        </authorList>
    </citation>
    <scope>NUCLEOTIDE SEQUENCE [LARGE SCALE GENOMIC DNA]</scope>
    <source>
        <strain evidence="5 6">3A-2</strain>
    </source>
</reference>
<dbReference type="SUPFAM" id="SSF50044">
    <property type="entry name" value="SH3-domain"/>
    <property type="match status" value="1"/>
</dbReference>
<keyword evidence="3" id="KW-0812">Transmembrane</keyword>
<accession>A0A8E2B1G4</accession>